<organism evidence="4 5">
    <name type="scientific">Sulfitobacter brevis</name>
    <dbReference type="NCBI Taxonomy" id="74348"/>
    <lineage>
        <taxon>Bacteria</taxon>
        <taxon>Pseudomonadati</taxon>
        <taxon>Pseudomonadota</taxon>
        <taxon>Alphaproteobacteria</taxon>
        <taxon>Rhodobacterales</taxon>
        <taxon>Roseobacteraceae</taxon>
        <taxon>Sulfitobacter</taxon>
    </lineage>
</organism>
<dbReference type="PROSITE" id="PS51782">
    <property type="entry name" value="LYSM"/>
    <property type="match status" value="1"/>
</dbReference>
<evidence type="ECO:0000259" key="3">
    <source>
        <dbReference type="PROSITE" id="PS51782"/>
    </source>
</evidence>
<dbReference type="SUPFAM" id="SSF51261">
    <property type="entry name" value="Duplicated hybrid motif"/>
    <property type="match status" value="1"/>
</dbReference>
<dbReference type="InterPro" id="IPR016047">
    <property type="entry name" value="M23ase_b-sheet_dom"/>
</dbReference>
<feature type="domain" description="LysM" evidence="3">
    <location>
        <begin position="184"/>
        <end position="228"/>
    </location>
</feature>
<feature type="region of interest" description="Disordered" evidence="2">
    <location>
        <begin position="233"/>
        <end position="308"/>
    </location>
</feature>
<dbReference type="Pfam" id="PF01551">
    <property type="entry name" value="Peptidase_M23"/>
    <property type="match status" value="1"/>
</dbReference>
<dbReference type="Gene3D" id="2.70.70.10">
    <property type="entry name" value="Glucose Permease (Domain IIA)"/>
    <property type="match status" value="1"/>
</dbReference>
<keyword evidence="5" id="KW-1185">Reference proteome</keyword>
<dbReference type="SMART" id="SM00257">
    <property type="entry name" value="LysM"/>
    <property type="match status" value="2"/>
</dbReference>
<dbReference type="PANTHER" id="PTHR21666">
    <property type="entry name" value="PEPTIDASE-RELATED"/>
    <property type="match status" value="1"/>
</dbReference>
<feature type="compositionally biased region" description="Low complexity" evidence="2">
    <location>
        <begin position="244"/>
        <end position="256"/>
    </location>
</feature>
<dbReference type="Proteomes" id="UP000198977">
    <property type="component" value="Unassembled WGS sequence"/>
</dbReference>
<dbReference type="CDD" id="cd00118">
    <property type="entry name" value="LysM"/>
    <property type="match status" value="1"/>
</dbReference>
<dbReference type="GO" id="GO:0004222">
    <property type="term" value="F:metalloendopeptidase activity"/>
    <property type="evidence" value="ECO:0007669"/>
    <property type="project" value="TreeGrafter"/>
</dbReference>
<evidence type="ECO:0000256" key="1">
    <source>
        <dbReference type="ARBA" id="ARBA00038420"/>
    </source>
</evidence>
<dbReference type="InterPro" id="IPR018392">
    <property type="entry name" value="LysM"/>
</dbReference>
<dbReference type="InterPro" id="IPR036779">
    <property type="entry name" value="LysM_dom_sf"/>
</dbReference>
<gene>
    <name evidence="4" type="ORF">SAMN04488523_109104</name>
</gene>
<evidence type="ECO:0000313" key="4">
    <source>
        <dbReference type="EMBL" id="SFE66938.1"/>
    </source>
</evidence>
<dbReference type="STRING" id="74348.SAMN04488523_109104"/>
<dbReference type="EMBL" id="FOMW01000009">
    <property type="protein sequence ID" value="SFE66938.1"/>
    <property type="molecule type" value="Genomic_DNA"/>
</dbReference>
<dbReference type="InterPro" id="IPR050570">
    <property type="entry name" value="Cell_wall_metabolism_enzyme"/>
</dbReference>
<dbReference type="PROSITE" id="PS51257">
    <property type="entry name" value="PROKAR_LIPOPROTEIN"/>
    <property type="match status" value="1"/>
</dbReference>
<accession>A0A1I2CFA1</accession>
<name>A0A1I2CFA1_9RHOB</name>
<dbReference type="InterPro" id="IPR011055">
    <property type="entry name" value="Dup_hybrid_motif"/>
</dbReference>
<protein>
    <submittedName>
        <fullName evidence="4">Murein DD-endopeptidase MepM and murein hydrolase activator NlpD, contain LysM domain</fullName>
    </submittedName>
</protein>
<reference evidence="4 5" key="1">
    <citation type="submission" date="2016-10" db="EMBL/GenBank/DDBJ databases">
        <authorList>
            <person name="de Groot N.N."/>
        </authorList>
    </citation>
    <scope>NUCLEOTIDE SEQUENCE [LARGE SCALE GENOMIC DNA]</scope>
    <source>
        <strain evidence="4 5">DSM 11443</strain>
    </source>
</reference>
<dbReference type="AlphaFoldDB" id="A0A1I2CFA1"/>
<dbReference type="Gene3D" id="3.10.350.10">
    <property type="entry name" value="LysM domain"/>
    <property type="match status" value="1"/>
</dbReference>
<dbReference type="PANTHER" id="PTHR21666:SF263">
    <property type="entry name" value="MUREIN HYDROLASE ACTIVATOR NLPD"/>
    <property type="match status" value="1"/>
</dbReference>
<comment type="similarity">
    <text evidence="1">Belongs to the E.coli NlpD/Haemophilus LppB family.</text>
</comment>
<evidence type="ECO:0000256" key="2">
    <source>
        <dbReference type="SAM" id="MobiDB-lite"/>
    </source>
</evidence>
<proteinExistence type="inferred from homology"/>
<dbReference type="CDD" id="cd12797">
    <property type="entry name" value="M23_peptidase"/>
    <property type="match status" value="1"/>
</dbReference>
<feature type="compositionally biased region" description="Low complexity" evidence="2">
    <location>
        <begin position="271"/>
        <end position="285"/>
    </location>
</feature>
<dbReference type="Pfam" id="PF01476">
    <property type="entry name" value="LysM"/>
    <property type="match status" value="2"/>
</dbReference>
<sequence length="413" mass="42843">MRHHTLRRPITRASLLAGASVLFLAGCENQPLDYDLRGLNGGFSTADAASAPVADRPRPDNRGVISYPNYQVAVARRDDTLADVSARVGVNLQELARYNGMQPNVRLRKDEIIVLPSRVAEPSPATGATTTGPITAPRDITSIAGDAINRAPATPGVQTAALPPASAPVAASPVAAQQANKEPIRHKVERGETAYTIARLYNVPIKALAEWNGLGPDFSIRAGQFLLIPVPQQNPPARSVPSEAAQATTPPGAGSPTPTPPSAAKPLPQDTTAKPLPAATTPAKPVADVGKTSAPSAPTKMSPPVQGSIIRGYAKGKNEGVNIQAAAGTAVKAADAGVVAAITKSAEGVPIVVVRHPDNLLTVYANVADVNVAKGDNVARGQQIAKLRGGEDAFVHFEVRKGFDSVDPAPYIQ</sequence>
<evidence type="ECO:0000313" key="5">
    <source>
        <dbReference type="Proteomes" id="UP000198977"/>
    </source>
</evidence>
<keyword evidence="4" id="KW-0378">Hydrolase</keyword>